<proteinExistence type="predicted"/>
<comment type="caution">
    <text evidence="3">The sequence shown here is derived from an EMBL/GenBank/DDBJ whole genome shotgun (WGS) entry which is preliminary data.</text>
</comment>
<dbReference type="Proteomes" id="UP000550508">
    <property type="component" value="Unassembled WGS sequence"/>
</dbReference>
<dbReference type="RefSeq" id="WP_113281049.1">
    <property type="nucleotide sequence ID" value="NZ_JABUMX010000005.1"/>
</dbReference>
<sequence length="213" mass="22728">MAAASIDQRGPSGAAPPPPAWLDTKPLPIDLLPAGTVLHRIHRSTLAPVFFGPGKGGAPTHRFDSAGGRFGVLYVGMSLSGALAETILRNPQRLMVAAASEISGRAATELRPQRDLRIVRMHATGLQALGTDNAISTGPYEPCGQWADALWDHPDQPDGLAYQSRHDPGEICIALFERPDLTIAIIRTRLLTAMLKDVAVLLDRYGKSISPSA</sequence>
<reference evidence="3 4" key="1">
    <citation type="submission" date="2020-05" db="EMBL/GenBank/DDBJ databases">
        <authorList>
            <person name="Kim M.K."/>
        </authorList>
    </citation>
    <scope>NUCLEOTIDE SEQUENCE [LARGE SCALE GENOMIC DNA]</scope>
    <source>
        <strain evidence="3 4">BT25</strain>
    </source>
</reference>
<dbReference type="InterPro" id="IPR014914">
    <property type="entry name" value="RES_dom"/>
</dbReference>
<dbReference type="AlphaFoldDB" id="A0A849VTE7"/>
<feature type="domain" description="RES" evidence="2">
    <location>
        <begin position="49"/>
        <end position="188"/>
    </location>
</feature>
<dbReference type="SMART" id="SM00953">
    <property type="entry name" value="RES"/>
    <property type="match status" value="1"/>
</dbReference>
<name>A0A849VTE7_9HYPH</name>
<evidence type="ECO:0000313" key="4">
    <source>
        <dbReference type="Proteomes" id="UP000550508"/>
    </source>
</evidence>
<organism evidence="3 4">
    <name type="scientific">Phyllobacterium pellucidum</name>
    <dbReference type="NCBI Taxonomy" id="2740464"/>
    <lineage>
        <taxon>Bacteria</taxon>
        <taxon>Pseudomonadati</taxon>
        <taxon>Pseudomonadota</taxon>
        <taxon>Alphaproteobacteria</taxon>
        <taxon>Hyphomicrobiales</taxon>
        <taxon>Phyllobacteriaceae</taxon>
        <taxon>Phyllobacterium</taxon>
    </lineage>
</organism>
<feature type="region of interest" description="Disordered" evidence="1">
    <location>
        <begin position="1"/>
        <end position="20"/>
    </location>
</feature>
<gene>
    <name evidence="3" type="ORF">HQ945_18530</name>
</gene>
<evidence type="ECO:0000313" key="3">
    <source>
        <dbReference type="EMBL" id="NTS33252.1"/>
    </source>
</evidence>
<keyword evidence="4" id="KW-1185">Reference proteome</keyword>
<protein>
    <submittedName>
        <fullName evidence="3">RES family NAD+ phosphorylase</fullName>
    </submittedName>
</protein>
<evidence type="ECO:0000259" key="2">
    <source>
        <dbReference type="SMART" id="SM00953"/>
    </source>
</evidence>
<dbReference type="Pfam" id="PF08808">
    <property type="entry name" value="RES"/>
    <property type="match status" value="1"/>
</dbReference>
<accession>A0A849VTE7</accession>
<evidence type="ECO:0000256" key="1">
    <source>
        <dbReference type="SAM" id="MobiDB-lite"/>
    </source>
</evidence>
<dbReference type="EMBL" id="JABUMX010000005">
    <property type="protein sequence ID" value="NTS33252.1"/>
    <property type="molecule type" value="Genomic_DNA"/>
</dbReference>